<comment type="caution">
    <text evidence="2">The sequence shown here is derived from an EMBL/GenBank/DDBJ whole genome shotgun (WGS) entry which is preliminary data.</text>
</comment>
<feature type="region of interest" description="Disordered" evidence="1">
    <location>
        <begin position="1021"/>
        <end position="1041"/>
    </location>
</feature>
<dbReference type="EMBL" id="PQFF01000212">
    <property type="protein sequence ID" value="RHZ73792.1"/>
    <property type="molecule type" value="Genomic_DNA"/>
</dbReference>
<accession>A0A397IG10</accession>
<protein>
    <recommendedName>
        <fullName evidence="4">C2H2-type domain-containing protein</fullName>
    </recommendedName>
</protein>
<name>A0A397IG10_9GLOM</name>
<evidence type="ECO:0000313" key="3">
    <source>
        <dbReference type="Proteomes" id="UP000266861"/>
    </source>
</evidence>
<evidence type="ECO:0000256" key="1">
    <source>
        <dbReference type="SAM" id="MobiDB-lite"/>
    </source>
</evidence>
<feature type="region of interest" description="Disordered" evidence="1">
    <location>
        <begin position="882"/>
        <end position="902"/>
    </location>
</feature>
<evidence type="ECO:0008006" key="4">
    <source>
        <dbReference type="Google" id="ProtNLM"/>
    </source>
</evidence>
<dbReference type="OrthoDB" id="2437917at2759"/>
<evidence type="ECO:0000313" key="2">
    <source>
        <dbReference type="EMBL" id="RHZ73792.1"/>
    </source>
</evidence>
<gene>
    <name evidence="2" type="ORF">Glove_229g153</name>
</gene>
<sequence>MPKSHITPEKLVATGSIESKLHYGPYLRDWWIFSKEKTQENQLYYPIPLRLGLEVIIQLNNNPFIVRVVCNVHSPLQPSYICEGKGKSSGINTSATAAITSVYQLVFGSKTKCAGLSYLGLDQPETAQKLLEGVIFRPFIIELENITVFVGCLGKITKNTNQSSHNYHNYSSSLFYKYKKTQSVFHQHIDKDLFLIKIYQNSQIVAEYKDISSNAVWNKTGILTSISGDTLFAINHPITLDIINQAHQEIYQLPKCTLANWNNEMIMEKLYELHLKRNIRRSIEWRQIFQSWKQQKSNIIELYTHLNNIYDLDYKFPERELRAWYTMLHATRCTNITPYNKDVSHYEFWTNASDPEKDRETIIKLYTDGLLNITSPTRIFWNCFRNSYNVNPKGINGKTRILSIIGESFMYKELVEELKISPNTVNAARKYSRINGPGCPALKKPVIVRSKMPEIKEKEFQLFFADKANVNMSSYKIDAKTQLPVLYLKDQKSALWEKFSTIYSDGMKRTSFMSRLQNSRFKYREDLGGLCITCNDYGYQPFENLIELVTKNFSSKIQKDQLIHKLECLRCHLKRNYEKELLVNENGTTDHVDCINHCLLFAFGECTQHHFSRCQECDKFFNLFDDLINQFDTIHHSKLMEYQEQLTCYLAHQTRKAYLNAQFNSTLCELDKNGAIIVVDYKMRILPATARETKSEFFGKRGWTLHTTLIFQKDKNNYEKLDVQAYDHWSSDTKQDAWFTASCFESVFMTINPKLLWIKIISDNGGHYHNSELMSLIAHAIKRYIRIGCDLTEGENIETALQDLSGTSVSHIEPNRDMETLDQTNSRNNQKSKTIHGISKWFEWNWPVTGQFAGYIRARSLPHIGKWIDFFPAQISVTNRPSPIVSEPTKSNTPWTIPDPKKKDLELSMNDVMSKTNKRENEIGLVNNKLVSNSELDAIRNNKFPLKKGWALKENLKLGNKGGGKRITKKVVQYLQGFFLAGNLRAADRYSPENMHASLKELAAEGELTLEDIPTRALVESNKENISIEENSDSRKRQKTD</sequence>
<reference evidence="2 3" key="1">
    <citation type="submission" date="2018-08" db="EMBL/GenBank/DDBJ databases">
        <title>Genome and evolution of the arbuscular mycorrhizal fungus Diversispora epigaea (formerly Glomus versiforme) and its bacterial endosymbionts.</title>
        <authorList>
            <person name="Sun X."/>
            <person name="Fei Z."/>
            <person name="Harrison M."/>
        </authorList>
    </citation>
    <scope>NUCLEOTIDE SEQUENCE [LARGE SCALE GENOMIC DNA]</scope>
    <source>
        <strain evidence="2 3">IT104</strain>
    </source>
</reference>
<feature type="compositionally biased region" description="Basic and acidic residues" evidence="1">
    <location>
        <begin position="1032"/>
        <end position="1041"/>
    </location>
</feature>
<organism evidence="2 3">
    <name type="scientific">Diversispora epigaea</name>
    <dbReference type="NCBI Taxonomy" id="1348612"/>
    <lineage>
        <taxon>Eukaryota</taxon>
        <taxon>Fungi</taxon>
        <taxon>Fungi incertae sedis</taxon>
        <taxon>Mucoromycota</taxon>
        <taxon>Glomeromycotina</taxon>
        <taxon>Glomeromycetes</taxon>
        <taxon>Diversisporales</taxon>
        <taxon>Diversisporaceae</taxon>
        <taxon>Diversispora</taxon>
    </lineage>
</organism>
<dbReference type="Proteomes" id="UP000266861">
    <property type="component" value="Unassembled WGS sequence"/>
</dbReference>
<keyword evidence="3" id="KW-1185">Reference proteome</keyword>
<dbReference type="AlphaFoldDB" id="A0A397IG10"/>
<proteinExistence type="predicted"/>